<name>A0A1Y2MF95_EPING</name>
<evidence type="ECO:0000313" key="4">
    <source>
        <dbReference type="Proteomes" id="UP000193240"/>
    </source>
</evidence>
<dbReference type="Proteomes" id="UP000193240">
    <property type="component" value="Unassembled WGS sequence"/>
</dbReference>
<feature type="signal peptide" evidence="2">
    <location>
        <begin position="1"/>
        <end position="22"/>
    </location>
</feature>
<sequence>MRTASLFTPAALLSLHILSTHAEPICHTESPLSSAEVPTAHIPSLQAALGGEVADFCGESLNTRSKDTFVQKVEGVTFQITGGTPKSIEECTASFTAIIAQCYLGQSLHGGHIQGEDGATYEVYHGDSIIEERDSRDDQDDIDDLLHLMGSGSLENRAPPSKKPVTPVKPPPKQPDSRPLPIGKPKPTPTPTPSAPKPAPTKSCKQIYDIAFQDVLAEALELEQEEPLSRRAAAIDEHNYVGGMTSRRNMVDLEKRTKKPGSACGIKTFDALEYPESGVMPATAKFYHFTDPTACDALGFAGEAKEARGLKRTDYQIEHVLEWQVVTKFFDWVQIKKGDEDFDDPDPKKTKPIKFCPYFKATWEGANSPVFKLDPKDKQELNAMGHLKWAYPGKGNFENEFVWLHTAVNSPAKSQMWQTKVTDGIYGDKTTRKVGGKDKKSGKVKPDKIHTGMTDLIVGTKEAAAGKIPQTRPTIDSARQAYFKLKWILGARLYLKNAEIKAIFKKQKERIGDVLDKLDTAMETKPKTNTKGEVMGAWRRQGLKTLWDEYMEEKFATAKKRSENDMNKYLRLLEGKWQQTKDLDAAENDRLVFLLQIRKLKTAWAAEKDSWTAPWK</sequence>
<reference evidence="3 4" key="1">
    <citation type="journal article" date="2017" name="Genome Announc.">
        <title>Genome sequence of the saprophytic ascomycete Epicoccum nigrum ICMP 19927 strain isolated from New Zealand.</title>
        <authorList>
            <person name="Fokin M."/>
            <person name="Fleetwood D."/>
            <person name="Weir B.S."/>
            <person name="Villas-Boas S.G."/>
        </authorList>
    </citation>
    <scope>NUCLEOTIDE SEQUENCE [LARGE SCALE GENOMIC DNA]</scope>
    <source>
        <strain evidence="3 4">ICMP 19927</strain>
    </source>
</reference>
<accession>A0A1Y2MF95</accession>
<protein>
    <recommendedName>
        <fullName evidence="5">Enterotoxin</fullName>
    </recommendedName>
</protein>
<dbReference type="AlphaFoldDB" id="A0A1Y2MF95"/>
<evidence type="ECO:0000313" key="3">
    <source>
        <dbReference type="EMBL" id="OSS54806.1"/>
    </source>
</evidence>
<organism evidence="3 4">
    <name type="scientific">Epicoccum nigrum</name>
    <name type="common">Soil fungus</name>
    <name type="synonym">Epicoccum purpurascens</name>
    <dbReference type="NCBI Taxonomy" id="105696"/>
    <lineage>
        <taxon>Eukaryota</taxon>
        <taxon>Fungi</taxon>
        <taxon>Dikarya</taxon>
        <taxon>Ascomycota</taxon>
        <taxon>Pezizomycotina</taxon>
        <taxon>Dothideomycetes</taxon>
        <taxon>Pleosporomycetidae</taxon>
        <taxon>Pleosporales</taxon>
        <taxon>Pleosporineae</taxon>
        <taxon>Didymellaceae</taxon>
        <taxon>Epicoccum</taxon>
    </lineage>
</organism>
<evidence type="ECO:0000256" key="1">
    <source>
        <dbReference type="SAM" id="MobiDB-lite"/>
    </source>
</evidence>
<evidence type="ECO:0000256" key="2">
    <source>
        <dbReference type="SAM" id="SignalP"/>
    </source>
</evidence>
<dbReference type="STRING" id="105696.A0A1Y2MF95"/>
<feature type="compositionally biased region" description="Pro residues" evidence="1">
    <location>
        <begin position="182"/>
        <end position="199"/>
    </location>
</feature>
<feature type="region of interest" description="Disordered" evidence="1">
    <location>
        <begin position="150"/>
        <end position="202"/>
    </location>
</feature>
<keyword evidence="4" id="KW-1185">Reference proteome</keyword>
<keyword evidence="2" id="KW-0732">Signal</keyword>
<dbReference type="InParanoid" id="A0A1Y2MF95"/>
<feature type="chain" id="PRO_5012463506" description="Enterotoxin" evidence="2">
    <location>
        <begin position="23"/>
        <end position="616"/>
    </location>
</feature>
<dbReference type="EMBL" id="KZ107838">
    <property type="protein sequence ID" value="OSS54806.1"/>
    <property type="molecule type" value="Genomic_DNA"/>
</dbReference>
<proteinExistence type="predicted"/>
<gene>
    <name evidence="3" type="ORF">B5807_00588</name>
</gene>
<evidence type="ECO:0008006" key="5">
    <source>
        <dbReference type="Google" id="ProtNLM"/>
    </source>
</evidence>